<dbReference type="Proteomes" id="UP000620266">
    <property type="component" value="Unassembled WGS sequence"/>
</dbReference>
<dbReference type="SUPFAM" id="SSF53850">
    <property type="entry name" value="Periplasmic binding protein-like II"/>
    <property type="match status" value="1"/>
</dbReference>
<comment type="similarity">
    <text evidence="1">Belongs to the LysR transcriptional regulatory family.</text>
</comment>
<dbReference type="PANTHER" id="PTHR30419">
    <property type="entry name" value="HTH-TYPE TRANSCRIPTIONAL REGULATOR YBHD"/>
    <property type="match status" value="1"/>
</dbReference>
<dbReference type="Gene3D" id="3.40.190.290">
    <property type="match status" value="1"/>
</dbReference>
<evidence type="ECO:0000313" key="7">
    <source>
        <dbReference type="Proteomes" id="UP000620266"/>
    </source>
</evidence>
<protein>
    <submittedName>
        <fullName evidence="6">LysR family transcriptional regulator</fullName>
    </submittedName>
</protein>
<dbReference type="RefSeq" id="WP_188394749.1">
    <property type="nucleotide sequence ID" value="NZ_BMCG01000001.1"/>
</dbReference>
<dbReference type="SUPFAM" id="SSF46785">
    <property type="entry name" value="Winged helix' DNA-binding domain"/>
    <property type="match status" value="1"/>
</dbReference>
<dbReference type="InterPro" id="IPR036390">
    <property type="entry name" value="WH_DNA-bd_sf"/>
</dbReference>
<gene>
    <name evidence="6" type="ORF">GCM10007205_06830</name>
</gene>
<name>A0A8J2UJX5_9BURK</name>
<dbReference type="EMBL" id="BMCG01000001">
    <property type="protein sequence ID" value="GGC00161.1"/>
    <property type="molecule type" value="Genomic_DNA"/>
</dbReference>
<dbReference type="GO" id="GO:0005829">
    <property type="term" value="C:cytosol"/>
    <property type="evidence" value="ECO:0007669"/>
    <property type="project" value="TreeGrafter"/>
</dbReference>
<dbReference type="FunFam" id="1.10.10.10:FF:000001">
    <property type="entry name" value="LysR family transcriptional regulator"/>
    <property type="match status" value="1"/>
</dbReference>
<evidence type="ECO:0000256" key="3">
    <source>
        <dbReference type="ARBA" id="ARBA00023125"/>
    </source>
</evidence>
<reference evidence="6" key="2">
    <citation type="submission" date="2020-09" db="EMBL/GenBank/DDBJ databases">
        <authorList>
            <person name="Sun Q."/>
            <person name="Sedlacek I."/>
        </authorList>
    </citation>
    <scope>NUCLEOTIDE SEQUENCE</scope>
    <source>
        <strain evidence="6">CCM 7086</strain>
    </source>
</reference>
<dbReference type="GO" id="GO:0003677">
    <property type="term" value="F:DNA binding"/>
    <property type="evidence" value="ECO:0007669"/>
    <property type="project" value="UniProtKB-KW"/>
</dbReference>
<reference evidence="6" key="1">
    <citation type="journal article" date="2014" name="Int. J. Syst. Evol. Microbiol.">
        <title>Complete genome sequence of Corynebacterium casei LMG S-19264T (=DSM 44701T), isolated from a smear-ripened cheese.</title>
        <authorList>
            <consortium name="US DOE Joint Genome Institute (JGI-PGF)"/>
            <person name="Walter F."/>
            <person name="Albersmeier A."/>
            <person name="Kalinowski J."/>
            <person name="Ruckert C."/>
        </authorList>
    </citation>
    <scope>NUCLEOTIDE SEQUENCE</scope>
    <source>
        <strain evidence="6">CCM 7086</strain>
    </source>
</reference>
<dbReference type="PRINTS" id="PR00039">
    <property type="entry name" value="HTHLYSR"/>
</dbReference>
<evidence type="ECO:0000259" key="5">
    <source>
        <dbReference type="PROSITE" id="PS50931"/>
    </source>
</evidence>
<dbReference type="GO" id="GO:0003700">
    <property type="term" value="F:DNA-binding transcription factor activity"/>
    <property type="evidence" value="ECO:0007669"/>
    <property type="project" value="InterPro"/>
</dbReference>
<evidence type="ECO:0000256" key="4">
    <source>
        <dbReference type="ARBA" id="ARBA00023163"/>
    </source>
</evidence>
<organism evidence="6 7">
    <name type="scientific">Oxalicibacterium flavum</name>
    <dbReference type="NCBI Taxonomy" id="179467"/>
    <lineage>
        <taxon>Bacteria</taxon>
        <taxon>Pseudomonadati</taxon>
        <taxon>Pseudomonadota</taxon>
        <taxon>Betaproteobacteria</taxon>
        <taxon>Burkholderiales</taxon>
        <taxon>Oxalobacteraceae</taxon>
        <taxon>Oxalicibacterium</taxon>
    </lineage>
</organism>
<dbReference type="PANTHER" id="PTHR30419:SF31">
    <property type="entry name" value="BLR3139 PROTEIN"/>
    <property type="match status" value="1"/>
</dbReference>
<keyword evidence="4" id="KW-0804">Transcription</keyword>
<keyword evidence="7" id="KW-1185">Reference proteome</keyword>
<sequence length="312" mass="34590">MFVRQLDYLVTLAREKHFARAAEVCCVSQPALSAAVRNLENELGVAIVQRGQRFQGFTPEGERILDWARQTLAALEGLKQEASMSLDKLSGTLRLGAIPTTMPIVSLLTGACRTRHPELRQLVLSLSTEEIMRRLDAFELDVGMTYLEDQRLNGFHVQPLYQERYMLLARDRAALGGKTEIGWKEAAELPLCLLAAPMQNRRIVDAGFRGADAQPNVVTETDSTFAVYSHVRHAGLFSVVPHSLLCLYELRDDMVAIPLVPELSRSIGLISLAHDPCSPVVTATRNIAAQIDLQARFDAYITGTYQPITSND</sequence>
<feature type="domain" description="HTH lysR-type" evidence="5">
    <location>
        <begin position="1"/>
        <end position="58"/>
    </location>
</feature>
<evidence type="ECO:0000256" key="1">
    <source>
        <dbReference type="ARBA" id="ARBA00009437"/>
    </source>
</evidence>
<dbReference type="InterPro" id="IPR050950">
    <property type="entry name" value="HTH-type_LysR_regulators"/>
</dbReference>
<dbReference type="Pfam" id="PF00126">
    <property type="entry name" value="HTH_1"/>
    <property type="match status" value="1"/>
</dbReference>
<dbReference type="AlphaFoldDB" id="A0A8J2UJX5"/>
<evidence type="ECO:0000313" key="6">
    <source>
        <dbReference type="EMBL" id="GGC00161.1"/>
    </source>
</evidence>
<dbReference type="InterPro" id="IPR000847">
    <property type="entry name" value="LysR_HTH_N"/>
</dbReference>
<proteinExistence type="inferred from homology"/>
<comment type="caution">
    <text evidence="6">The sequence shown here is derived from an EMBL/GenBank/DDBJ whole genome shotgun (WGS) entry which is preliminary data.</text>
</comment>
<dbReference type="Gene3D" id="1.10.10.10">
    <property type="entry name" value="Winged helix-like DNA-binding domain superfamily/Winged helix DNA-binding domain"/>
    <property type="match status" value="1"/>
</dbReference>
<dbReference type="Pfam" id="PF03466">
    <property type="entry name" value="LysR_substrate"/>
    <property type="match status" value="1"/>
</dbReference>
<accession>A0A8J2UJX5</accession>
<keyword evidence="3" id="KW-0238">DNA-binding</keyword>
<dbReference type="PROSITE" id="PS50931">
    <property type="entry name" value="HTH_LYSR"/>
    <property type="match status" value="1"/>
</dbReference>
<dbReference type="InterPro" id="IPR005119">
    <property type="entry name" value="LysR_subst-bd"/>
</dbReference>
<evidence type="ECO:0000256" key="2">
    <source>
        <dbReference type="ARBA" id="ARBA00023015"/>
    </source>
</evidence>
<keyword evidence="2" id="KW-0805">Transcription regulation</keyword>
<dbReference type="CDD" id="cd05466">
    <property type="entry name" value="PBP2_LTTR_substrate"/>
    <property type="match status" value="1"/>
</dbReference>
<dbReference type="InterPro" id="IPR036388">
    <property type="entry name" value="WH-like_DNA-bd_sf"/>
</dbReference>